<dbReference type="PROSITE" id="PS50096">
    <property type="entry name" value="IQ"/>
    <property type="match status" value="1"/>
</dbReference>
<proteinExistence type="predicted"/>
<evidence type="ECO:0000313" key="4">
    <source>
        <dbReference type="EMBL" id="CAF1233930.1"/>
    </source>
</evidence>
<dbReference type="EMBL" id="CAJOAY010001188">
    <property type="protein sequence ID" value="CAF3807121.1"/>
    <property type="molecule type" value="Genomic_DNA"/>
</dbReference>
<dbReference type="CDD" id="cd21759">
    <property type="entry name" value="CBD_MYO6-like"/>
    <property type="match status" value="1"/>
</dbReference>
<comment type="caution">
    <text evidence="5">The sequence shown here is derived from an EMBL/GenBank/DDBJ whole genome shotgun (WGS) entry which is preliminary data.</text>
</comment>
<evidence type="ECO:0000259" key="3">
    <source>
        <dbReference type="Pfam" id="PF21521"/>
    </source>
</evidence>
<dbReference type="InterPro" id="IPR032412">
    <property type="entry name" value="Myosin-VI_CBD"/>
</dbReference>
<dbReference type="Pfam" id="PF16521">
    <property type="entry name" value="Myosin-VI_CBD"/>
    <property type="match status" value="1"/>
</dbReference>
<dbReference type="EMBL" id="CAJNON010000384">
    <property type="protein sequence ID" value="CAF1233930.1"/>
    <property type="molecule type" value="Genomic_DNA"/>
</dbReference>
<reference evidence="5" key="1">
    <citation type="submission" date="2021-02" db="EMBL/GenBank/DDBJ databases">
        <authorList>
            <person name="Nowell W R."/>
        </authorList>
    </citation>
    <scope>NUCLEOTIDE SEQUENCE</scope>
</reference>
<feature type="domain" description="Myosin VI lever arm" evidence="3">
    <location>
        <begin position="494"/>
        <end position="609"/>
    </location>
</feature>
<dbReference type="SUPFAM" id="SSF48452">
    <property type="entry name" value="TPR-like"/>
    <property type="match status" value="1"/>
</dbReference>
<dbReference type="OrthoDB" id="6108017at2759"/>
<dbReference type="AlphaFoldDB" id="A0A819C1T3"/>
<protein>
    <submittedName>
        <fullName evidence="5">Uncharacterized protein</fullName>
    </submittedName>
</protein>
<sequence length="986" mass="115800">MATALLPNDDFYKSTNVKSLEIFSLIWLDANVDVKGTRDTEVKLRSIINHIKKFQDINECQKYIQQTSQKDRLVIIVSGRLGREIVSSIYKLRQVISIYVYCTDKKTNENWASKFSKVKAVVVDLDELIIQIKENHKIQKKLEEPLLYKIYTTSASAGQSTMNVDGQFVFSQVLIDCLLRLKSNETDRTELFDSCKNQYEDNHTELNNLHEFKKDYLPNKVLWWYTKETFFYKTLNAVLRAQDIHMIFLFREFISDICQQLQKYQSNNSLRVYRSQMMATDELEMLKQNIGQLISINSFFSTSTDYSKAVSFLNFSDASEGLERVLFEIYADPKMATTKPFADISRHSYYPDESEALFMIGSIFRLKSINRNDKQIWIIEITLCSDDEYDLKQVLMYMKQQIGSGETNLRTLGKVLWKMGKLDLAGKYFNRLLNELQPNDPLLSILYEDLGELASLRGDYNASVRWHKKSLKLKHPRQIMDMINMEARRSSISALRSKVGKRISWTRWKKAQWCVLVAIKLRNKILYRRQAFIIIQSHIRMYLVYKRYASRIQGLIKVKALYEQFAAIEKIVRQVKFNKEMCKQVEQLRQQIHKLITEVTNTSITSTQIENACSDLGASIDRAFRRSKQVLVEQEIEKEERLKRIQMELEREKNKELAIEMRKPFEQEKEEFRQSSAIAQDQKEGQFKSKLTAEETKQQKERQAKECDKEARLTKINERERRDHDLARHIALETGSEADLPCPHRSRRPVIKQEYDLTKHSYAELRDILNKSCDLELLDACREEFHKRLKVYHAWKVKNRRAKKSSALDEKLDEVDEQRAPQDFLNNEISDPISMNRGASASDEAIQEGKLSTIAFLNSSKDTNVKGSEQRYFCIPFVRSNDQNRDTDNEQKKEGWWYAHFEGKWIVRQMEIHPDRKAVLLVAGVDDTNMCKLSLDEICLTSRKGAEILESDFEQKWLELDGKQYLESSFERIRSKYVVQLLQKYR</sequence>
<dbReference type="Pfam" id="PF21521">
    <property type="entry name" value="MYO6_lever"/>
    <property type="match status" value="1"/>
</dbReference>
<dbReference type="SUPFAM" id="SSF56399">
    <property type="entry name" value="ADP-ribosylation"/>
    <property type="match status" value="1"/>
</dbReference>
<evidence type="ECO:0000256" key="1">
    <source>
        <dbReference type="SAM" id="MobiDB-lite"/>
    </source>
</evidence>
<dbReference type="Gene3D" id="1.25.40.10">
    <property type="entry name" value="Tetratricopeptide repeat domain"/>
    <property type="match status" value="1"/>
</dbReference>
<dbReference type="Proteomes" id="UP000663891">
    <property type="component" value="Unassembled WGS sequence"/>
</dbReference>
<dbReference type="Proteomes" id="UP000663881">
    <property type="component" value="Unassembled WGS sequence"/>
</dbReference>
<feature type="domain" description="Myosin VI cargo binding" evidence="2">
    <location>
        <begin position="870"/>
        <end position="961"/>
    </location>
</feature>
<evidence type="ECO:0000313" key="6">
    <source>
        <dbReference type="Proteomes" id="UP000663881"/>
    </source>
</evidence>
<dbReference type="Gene3D" id="3.90.176.10">
    <property type="entry name" value="Toxin ADP-ribosyltransferase, Chain A, domain 1"/>
    <property type="match status" value="1"/>
</dbReference>
<dbReference type="InterPro" id="IPR049016">
    <property type="entry name" value="MYO6_lever"/>
</dbReference>
<dbReference type="Gene3D" id="6.10.220.10">
    <property type="match status" value="1"/>
</dbReference>
<feature type="compositionally biased region" description="Basic and acidic residues" evidence="1">
    <location>
        <begin position="681"/>
        <end position="720"/>
    </location>
</feature>
<gene>
    <name evidence="5" type="ORF">OKA104_LOCUS18836</name>
    <name evidence="4" type="ORF">VCS650_LOCUS27405</name>
</gene>
<dbReference type="PROSITE" id="PS51996">
    <property type="entry name" value="TR_MART"/>
    <property type="match status" value="1"/>
</dbReference>
<organism evidence="5 6">
    <name type="scientific">Adineta steineri</name>
    <dbReference type="NCBI Taxonomy" id="433720"/>
    <lineage>
        <taxon>Eukaryota</taxon>
        <taxon>Metazoa</taxon>
        <taxon>Spiralia</taxon>
        <taxon>Gnathifera</taxon>
        <taxon>Rotifera</taxon>
        <taxon>Eurotatoria</taxon>
        <taxon>Bdelloidea</taxon>
        <taxon>Adinetida</taxon>
        <taxon>Adinetidae</taxon>
        <taxon>Adineta</taxon>
    </lineage>
</organism>
<accession>A0A819C1T3</accession>
<dbReference type="InterPro" id="IPR011990">
    <property type="entry name" value="TPR-like_helical_dom_sf"/>
</dbReference>
<feature type="region of interest" description="Disordered" evidence="1">
    <location>
        <begin position="668"/>
        <end position="720"/>
    </location>
</feature>
<evidence type="ECO:0000259" key="2">
    <source>
        <dbReference type="Pfam" id="PF16521"/>
    </source>
</evidence>
<name>A0A819C1T3_9BILA</name>
<evidence type="ECO:0000313" key="5">
    <source>
        <dbReference type="EMBL" id="CAF3807121.1"/>
    </source>
</evidence>